<dbReference type="AlphaFoldDB" id="X1SJH5"/>
<name>X1SJH5_9ZZZZ</name>
<sequence length="92" mass="11180">MRELIKEELERIKELEKLSIDELKEKRRELLKEQRSHNERVRVTRERLETTIRVKELIGIYEEYGFEGLYAEGREYLNPGRGRPSMEDDIPF</sequence>
<reference evidence="2" key="1">
    <citation type="journal article" date="2014" name="Front. Microbiol.">
        <title>High frequency of phylogenetically diverse reductive dehalogenase-homologous genes in deep subseafloor sedimentary metagenomes.</title>
        <authorList>
            <person name="Kawai M."/>
            <person name="Futagami T."/>
            <person name="Toyoda A."/>
            <person name="Takaki Y."/>
            <person name="Nishi S."/>
            <person name="Hori S."/>
            <person name="Arai W."/>
            <person name="Tsubouchi T."/>
            <person name="Morono Y."/>
            <person name="Uchiyama I."/>
            <person name="Ito T."/>
            <person name="Fujiyama A."/>
            <person name="Inagaki F."/>
            <person name="Takami H."/>
        </authorList>
    </citation>
    <scope>NUCLEOTIDE SEQUENCE</scope>
    <source>
        <strain evidence="2">Expedition CK06-06</strain>
    </source>
</reference>
<gene>
    <name evidence="2" type="ORF">S12H4_32781</name>
</gene>
<accession>X1SJH5</accession>
<proteinExistence type="predicted"/>
<keyword evidence="1" id="KW-0175">Coiled coil</keyword>
<evidence type="ECO:0000313" key="2">
    <source>
        <dbReference type="EMBL" id="GAI93108.1"/>
    </source>
</evidence>
<protein>
    <submittedName>
        <fullName evidence="2">Uncharacterized protein</fullName>
    </submittedName>
</protein>
<organism evidence="2">
    <name type="scientific">marine sediment metagenome</name>
    <dbReference type="NCBI Taxonomy" id="412755"/>
    <lineage>
        <taxon>unclassified sequences</taxon>
        <taxon>metagenomes</taxon>
        <taxon>ecological metagenomes</taxon>
    </lineage>
</organism>
<evidence type="ECO:0000256" key="1">
    <source>
        <dbReference type="SAM" id="Coils"/>
    </source>
</evidence>
<feature type="coiled-coil region" evidence="1">
    <location>
        <begin position="5"/>
        <end position="40"/>
    </location>
</feature>
<comment type="caution">
    <text evidence="2">The sequence shown here is derived from an EMBL/GenBank/DDBJ whole genome shotgun (WGS) entry which is preliminary data.</text>
</comment>
<dbReference type="EMBL" id="BARW01019246">
    <property type="protein sequence ID" value="GAI93108.1"/>
    <property type="molecule type" value="Genomic_DNA"/>
</dbReference>